<keyword evidence="4" id="KW-1185">Reference proteome</keyword>
<dbReference type="Proteomes" id="UP001201812">
    <property type="component" value="Unassembled WGS sequence"/>
</dbReference>
<organism evidence="3 4">
    <name type="scientific">Ditylenchus destructor</name>
    <dbReference type="NCBI Taxonomy" id="166010"/>
    <lineage>
        <taxon>Eukaryota</taxon>
        <taxon>Metazoa</taxon>
        <taxon>Ecdysozoa</taxon>
        <taxon>Nematoda</taxon>
        <taxon>Chromadorea</taxon>
        <taxon>Rhabditida</taxon>
        <taxon>Tylenchina</taxon>
        <taxon>Tylenchomorpha</taxon>
        <taxon>Sphaerularioidea</taxon>
        <taxon>Anguinidae</taxon>
        <taxon>Anguininae</taxon>
        <taxon>Ditylenchus</taxon>
    </lineage>
</organism>
<accession>A0AAD4MTY2</accession>
<dbReference type="AlphaFoldDB" id="A0AAD4MTY2"/>
<evidence type="ECO:0000313" key="4">
    <source>
        <dbReference type="Proteomes" id="UP001201812"/>
    </source>
</evidence>
<keyword evidence="1" id="KW-0812">Transmembrane</keyword>
<name>A0AAD4MTY2_9BILA</name>
<evidence type="ECO:0000313" key="3">
    <source>
        <dbReference type="EMBL" id="KAI1705769.1"/>
    </source>
</evidence>
<keyword evidence="2" id="KW-0732">Signal</keyword>
<comment type="caution">
    <text evidence="3">The sequence shown here is derived from an EMBL/GenBank/DDBJ whole genome shotgun (WGS) entry which is preliminary data.</text>
</comment>
<sequence>MLYLTVLLLTPFWQQLVSFVIRRTQQSPQTAPLLDYHRLASIEVVRRVGPVLLSPLGTPRSAPPPLVMVSHQSAVFTRRWRRRTPPFFVYLAFGIPSLCAYFITANVSLLSSVCAYFSPRCSKELMMMKRGERYEHHEYDNKNVNKHMWVQWRVTATHPKILGFLFSVNTQ</sequence>
<reference evidence="3" key="1">
    <citation type="submission" date="2022-01" db="EMBL/GenBank/DDBJ databases">
        <title>Genome Sequence Resource for Two Populations of Ditylenchus destructor, the Migratory Endoparasitic Phytonematode.</title>
        <authorList>
            <person name="Zhang H."/>
            <person name="Lin R."/>
            <person name="Xie B."/>
        </authorList>
    </citation>
    <scope>NUCLEOTIDE SEQUENCE</scope>
    <source>
        <strain evidence="3">BazhouSP</strain>
    </source>
</reference>
<feature type="transmembrane region" description="Helical" evidence="1">
    <location>
        <begin position="87"/>
        <end position="118"/>
    </location>
</feature>
<feature type="signal peptide" evidence="2">
    <location>
        <begin position="1"/>
        <end position="18"/>
    </location>
</feature>
<keyword evidence="1" id="KW-0472">Membrane</keyword>
<proteinExistence type="predicted"/>
<gene>
    <name evidence="3" type="ORF">DdX_13380</name>
</gene>
<evidence type="ECO:0000256" key="2">
    <source>
        <dbReference type="SAM" id="SignalP"/>
    </source>
</evidence>
<protein>
    <submittedName>
        <fullName evidence="3">Uncharacterized protein</fullName>
    </submittedName>
</protein>
<evidence type="ECO:0000256" key="1">
    <source>
        <dbReference type="SAM" id="Phobius"/>
    </source>
</evidence>
<dbReference type="EMBL" id="JAKKPZ010000053">
    <property type="protein sequence ID" value="KAI1705769.1"/>
    <property type="molecule type" value="Genomic_DNA"/>
</dbReference>
<feature type="chain" id="PRO_5042148674" evidence="2">
    <location>
        <begin position="19"/>
        <end position="171"/>
    </location>
</feature>
<keyword evidence="1" id="KW-1133">Transmembrane helix</keyword>